<feature type="region of interest" description="Disordered" evidence="1">
    <location>
        <begin position="110"/>
        <end position="131"/>
    </location>
</feature>
<feature type="compositionally biased region" description="Basic residues" evidence="1">
    <location>
        <begin position="271"/>
        <end position="282"/>
    </location>
</feature>
<name>A0A5C6G197_METRR</name>
<accession>A0A5C6G197</accession>
<evidence type="ECO:0000313" key="2">
    <source>
        <dbReference type="EMBL" id="TWU71745.1"/>
    </source>
</evidence>
<evidence type="ECO:0000256" key="1">
    <source>
        <dbReference type="SAM" id="MobiDB-lite"/>
    </source>
</evidence>
<gene>
    <name evidence="2" type="ORF">ED733_003403</name>
</gene>
<evidence type="ECO:0000313" key="3">
    <source>
        <dbReference type="Proteomes" id="UP000317257"/>
    </source>
</evidence>
<sequence>MEDPFLALSSPYYESTCYACKQTLPVYHQQQYQLYPVTNGQAPLLEGTWPTSEFPSFPVAESNVFDNPLFTPMLLDMLDSPLSLLPPSTPQQMHSPFGYAQAYPAMGEGWLPPQQQQLPSPPPTPPKSVKNALQTPYLLPQSPLISPASGAPQSAPFALLGSQPTEPVPVPTKPLSSSPCSQILSSISRLADCDIGETEEGLEWYAWLRKMGLSSFQIRIIWKYRRGVEWKQIAFEEGAITGRRTHNALMMDLSRWRVKYPALNEQLPLRRPSRKSTRKSGKKPSGQTTARR</sequence>
<reference evidence="3" key="1">
    <citation type="submission" date="2018-12" db="EMBL/GenBank/DDBJ databases">
        <title>The complete genome of Metarhizium rileyi, a key fungal pathogen of Lepidoptera.</title>
        <authorList>
            <person name="Binneck E."/>
            <person name="Lastra C.C.L."/>
            <person name="Sosa-Gomez D.R."/>
        </authorList>
    </citation>
    <scope>NUCLEOTIDE SEQUENCE [LARGE SCALE GENOMIC DNA]</scope>
    <source>
        <strain evidence="3">Cep018-CH2</strain>
    </source>
</reference>
<proteinExistence type="predicted"/>
<comment type="caution">
    <text evidence="2">The sequence shown here is derived from an EMBL/GenBank/DDBJ whole genome shotgun (WGS) entry which is preliminary data.</text>
</comment>
<feature type="region of interest" description="Disordered" evidence="1">
    <location>
        <begin position="266"/>
        <end position="292"/>
    </location>
</feature>
<feature type="region of interest" description="Disordered" evidence="1">
    <location>
        <begin position="155"/>
        <end position="175"/>
    </location>
</feature>
<organism evidence="2 3">
    <name type="scientific">Metarhizium rileyi (strain RCEF 4871)</name>
    <name type="common">Nomuraea rileyi</name>
    <dbReference type="NCBI Taxonomy" id="1649241"/>
    <lineage>
        <taxon>Eukaryota</taxon>
        <taxon>Fungi</taxon>
        <taxon>Dikarya</taxon>
        <taxon>Ascomycota</taxon>
        <taxon>Pezizomycotina</taxon>
        <taxon>Sordariomycetes</taxon>
        <taxon>Hypocreomycetidae</taxon>
        <taxon>Hypocreales</taxon>
        <taxon>Clavicipitaceae</taxon>
        <taxon>Metarhizium</taxon>
    </lineage>
</organism>
<dbReference type="EMBL" id="SBHS01000038">
    <property type="protein sequence ID" value="TWU71745.1"/>
    <property type="molecule type" value="Genomic_DNA"/>
</dbReference>
<dbReference type="AlphaFoldDB" id="A0A5C6G197"/>
<dbReference type="Proteomes" id="UP000317257">
    <property type="component" value="Unassembled WGS sequence"/>
</dbReference>
<protein>
    <submittedName>
        <fullName evidence="2">Uncharacterized protein</fullName>
    </submittedName>
</protein>